<evidence type="ECO:0000256" key="6">
    <source>
        <dbReference type="SAM" id="MobiDB-lite"/>
    </source>
</evidence>
<feature type="compositionally biased region" description="Polar residues" evidence="6">
    <location>
        <begin position="418"/>
        <end position="428"/>
    </location>
</feature>
<sequence>MPTIQGDVESQQGGFAPILPRAPVDKRITSFPLPAYRRYQTYHYRVLTLTADHIISHLLGVVARSRLVSIILVHPAAGHLSKRLSRGGSVSRCNTIVVVVLLSLLVARLHLSATEGRDISRTTPKRELDVRGWTRCVIPPQPPSTVIFMRESSEIQTPPPLHYSPSISDRDPSSTREATPVDSTFGVGVPSSRRPERESDHYFAQRRKFTGADNSASYIDHELLDPDFEGDSSLILFPLSPPEHSKMTGPAAPLDISGRQTSVSPPGQQASNLTSALQKAGNGERLGSFSNAAGNNFNSFKANVARKDSITATMAQWGNGTKPISVSGSNRDKPRRESLAGSLVGGMSWGGISVGSWIRDDIIMTGTSPFTFQSPSFHSSSYLPKLEANFMRDFSCCGVTLPSLHDLLQHYEEAHAQKSPQPGGQRPSQNDHRAAMAAAMAAAQQSNQQQGLGNRGMQSERSFDQQRKLTPNHSTHNQQNNMVSDVDTIDDMELDDAMGMDTGSSQMFSQNSQENNQGGFGQQNQRVPPLNLSMLQGHQGLRGSQPGTPVASGRSLPLQNNPTVSSVNTPTLMANPLQNQFRNTPDSSGPGTPAELDESMVGGFGDLSMQNNNMMNNQSQFSGFGGNGNGNDMVDLCIDEPAKRLFSPNGGYSSNSQQSAHFRLGQAQYGPNSDIARRIREQQLLAGVPDTMALLPNEEPKPFRCPVIGCEKAYKNQNGLKYHKAHGHNNQQLHDNADGTFSIVNPETSTPYPGTLGMEKEKPYRCEVCGKRYKNLNGLKYHKSHSPPCNPDLQLAAGRNLNVGGVMQGQNINVAGAGLPGIGEEGLM</sequence>
<name>V5FT25_BYSSN</name>
<dbReference type="PANTHER" id="PTHR23057:SF0">
    <property type="entry name" value="JUXTAPOSED WITH ANOTHER ZINC FINGER PROTEIN 1"/>
    <property type="match status" value="1"/>
</dbReference>
<proteinExistence type="predicted"/>
<evidence type="ECO:0000313" key="9">
    <source>
        <dbReference type="Proteomes" id="UP000018001"/>
    </source>
</evidence>
<feature type="compositionally biased region" description="Polar residues" evidence="6">
    <location>
        <begin position="468"/>
        <end position="483"/>
    </location>
</feature>
<dbReference type="GO" id="GO:0005634">
    <property type="term" value="C:nucleus"/>
    <property type="evidence" value="ECO:0007669"/>
    <property type="project" value="TreeGrafter"/>
</dbReference>
<feature type="domain" description="C2H2-type" evidence="7">
    <location>
        <begin position="703"/>
        <end position="733"/>
    </location>
</feature>
<feature type="domain" description="C2H2-type" evidence="7">
    <location>
        <begin position="764"/>
        <end position="791"/>
    </location>
</feature>
<organism evidence="8 9">
    <name type="scientific">Byssochlamys spectabilis (strain No. 5 / NBRC 109023)</name>
    <name type="common">Paecilomyces variotii</name>
    <dbReference type="NCBI Taxonomy" id="1356009"/>
    <lineage>
        <taxon>Eukaryota</taxon>
        <taxon>Fungi</taxon>
        <taxon>Dikarya</taxon>
        <taxon>Ascomycota</taxon>
        <taxon>Pezizomycotina</taxon>
        <taxon>Eurotiomycetes</taxon>
        <taxon>Eurotiomycetidae</taxon>
        <taxon>Eurotiales</taxon>
        <taxon>Thermoascaceae</taxon>
        <taxon>Paecilomyces</taxon>
    </lineage>
</organism>
<dbReference type="OrthoDB" id="3269380at2759"/>
<evidence type="ECO:0000256" key="4">
    <source>
        <dbReference type="ARBA" id="ARBA00022833"/>
    </source>
</evidence>
<evidence type="ECO:0000256" key="3">
    <source>
        <dbReference type="ARBA" id="ARBA00022771"/>
    </source>
</evidence>
<dbReference type="FunCoup" id="V5FT25">
    <property type="interactions" value="1745"/>
</dbReference>
<gene>
    <name evidence="8" type="ORF">PVAR5_1442</name>
</gene>
<dbReference type="FunFam" id="3.30.160.60:FF:000446">
    <property type="entry name" value="Zinc finger protein"/>
    <property type="match status" value="1"/>
</dbReference>
<feature type="region of interest" description="Disordered" evidence="6">
    <location>
        <begin position="503"/>
        <end position="560"/>
    </location>
</feature>
<evidence type="ECO:0000256" key="5">
    <source>
        <dbReference type="PROSITE-ProRule" id="PRU00042"/>
    </source>
</evidence>
<dbReference type="HOGENOM" id="CLU_013026_2_1_1"/>
<reference evidence="9" key="1">
    <citation type="journal article" date="2014" name="Genome Announc.">
        <title>Draft genome sequence of the formaldehyde-resistant fungus Byssochlamys spectabilis No. 5 (anamorph Paecilomyces variotii No. 5) (NBRC109023).</title>
        <authorList>
            <person name="Oka T."/>
            <person name="Ekino K."/>
            <person name="Fukuda K."/>
            <person name="Nomura Y."/>
        </authorList>
    </citation>
    <scope>NUCLEOTIDE SEQUENCE [LARGE SCALE GENOMIC DNA]</scope>
    <source>
        <strain evidence="9">No. 5 / NBRC 109023</strain>
    </source>
</reference>
<dbReference type="PROSITE" id="PS00028">
    <property type="entry name" value="ZINC_FINGER_C2H2_1"/>
    <property type="match status" value="1"/>
</dbReference>
<accession>V5FT25</accession>
<keyword evidence="4" id="KW-0862">Zinc</keyword>
<feature type="compositionally biased region" description="Polar residues" evidence="6">
    <location>
        <begin position="444"/>
        <end position="460"/>
    </location>
</feature>
<feature type="region of interest" description="Disordered" evidence="6">
    <location>
        <begin position="415"/>
        <end position="484"/>
    </location>
</feature>
<dbReference type="GO" id="GO:0008270">
    <property type="term" value="F:zinc ion binding"/>
    <property type="evidence" value="ECO:0007669"/>
    <property type="project" value="UniProtKB-KW"/>
</dbReference>
<evidence type="ECO:0000259" key="7">
    <source>
        <dbReference type="PROSITE" id="PS50157"/>
    </source>
</evidence>
<evidence type="ECO:0000256" key="1">
    <source>
        <dbReference type="ARBA" id="ARBA00022723"/>
    </source>
</evidence>
<evidence type="ECO:0000313" key="8">
    <source>
        <dbReference type="EMBL" id="GAD92846.1"/>
    </source>
</evidence>
<dbReference type="eggNOG" id="KOG4124">
    <property type="taxonomic scope" value="Eukaryota"/>
</dbReference>
<dbReference type="InParanoid" id="V5FT25"/>
<keyword evidence="3 5" id="KW-0863">Zinc-finger</keyword>
<dbReference type="Gene3D" id="3.30.160.60">
    <property type="entry name" value="Classic Zinc Finger"/>
    <property type="match status" value="1"/>
</dbReference>
<feature type="region of interest" description="Disordered" evidence="6">
    <location>
        <begin position="155"/>
        <end position="201"/>
    </location>
</feature>
<dbReference type="InterPro" id="IPR036236">
    <property type="entry name" value="Znf_C2H2_sf"/>
</dbReference>
<dbReference type="PANTHER" id="PTHR23057">
    <property type="entry name" value="JUXTAPOSED WITH ANOTHER ZINC FINGER PROTEIN 1"/>
    <property type="match status" value="1"/>
</dbReference>
<protein>
    <submittedName>
        <fullName evidence="8">C2H2 transcription factor</fullName>
    </submittedName>
</protein>
<dbReference type="EMBL" id="BAUL01000039">
    <property type="protein sequence ID" value="GAD92846.1"/>
    <property type="molecule type" value="Genomic_DNA"/>
</dbReference>
<dbReference type="InterPro" id="IPR013087">
    <property type="entry name" value="Znf_C2H2_type"/>
</dbReference>
<dbReference type="InterPro" id="IPR051580">
    <property type="entry name" value="ZnF-Chromatin_assoc"/>
</dbReference>
<dbReference type="PROSITE" id="PS50157">
    <property type="entry name" value="ZINC_FINGER_C2H2_2"/>
    <property type="match status" value="2"/>
</dbReference>
<keyword evidence="2" id="KW-0677">Repeat</keyword>
<dbReference type="AlphaFoldDB" id="V5FT25"/>
<keyword evidence="1" id="KW-0479">Metal-binding</keyword>
<dbReference type="FunFam" id="3.30.160.60:FF:000676">
    <property type="entry name" value="C2H2 transcription factor (Sfp1)"/>
    <property type="match status" value="1"/>
</dbReference>
<keyword evidence="9" id="KW-1185">Reference proteome</keyword>
<dbReference type="SMART" id="SM00355">
    <property type="entry name" value="ZnF_C2H2"/>
    <property type="match status" value="3"/>
</dbReference>
<dbReference type="Proteomes" id="UP000018001">
    <property type="component" value="Unassembled WGS sequence"/>
</dbReference>
<feature type="compositionally biased region" description="Low complexity" evidence="6">
    <location>
        <begin position="508"/>
        <end position="525"/>
    </location>
</feature>
<dbReference type="SUPFAM" id="SSF57667">
    <property type="entry name" value="beta-beta-alpha zinc fingers"/>
    <property type="match status" value="1"/>
</dbReference>
<comment type="caution">
    <text evidence="8">The sequence shown here is derived from an EMBL/GenBank/DDBJ whole genome shotgun (WGS) entry which is preliminary data.</text>
</comment>
<evidence type="ECO:0000256" key="2">
    <source>
        <dbReference type="ARBA" id="ARBA00022737"/>
    </source>
</evidence>